<dbReference type="AlphaFoldDB" id="A0A1Q2M0R4"/>
<dbReference type="GO" id="GO:0031410">
    <property type="term" value="C:cytoplasmic vesicle"/>
    <property type="evidence" value="ECO:0007669"/>
    <property type="project" value="TreeGrafter"/>
</dbReference>
<dbReference type="InterPro" id="IPR012334">
    <property type="entry name" value="Pectin_lyas_fold"/>
</dbReference>
<dbReference type="InterPro" id="IPR039448">
    <property type="entry name" value="Beta_helix"/>
</dbReference>
<dbReference type="PROSITE" id="PS51257">
    <property type="entry name" value="PROKAR_LIPOPROTEIN"/>
    <property type="match status" value="1"/>
</dbReference>
<sequence>MKYFFIHCVICLLLVGCGGGSGSDGGNDNPPVENRAPVAEAGSNQSTMPGQSVILNGADSSDPDGDTLSYQWSVVQAPSGAETSFSASTSVETNFSADIAGTYEIRLTVNDGTVSDTDSVSIVIVEDSSALVANAGAGYSGPEGEDITLDGRASTGPSGESLTYSWSITSGPSDSTAILSEPNSATPVLSSASVGSYEVTLVVTSENGGTDSDIAHILVLDYLPITQVVEHYTQILPSDDTRVIYVSSQEGDDGNDGLSSSTPVQSIQHGASLLRDGHPDWLALKSGDTWETGIGGWIKSGRSASEPMVITSYGIGDSRPLLRTRDETAFRYQGGGGSPEYVDFLVIHGLHFYAISRDPNAGSDFTGVSDNRGITWFRGTNGLLIEDNMFELYKEAITLEETDGFDIRNVLIKNNVFIDSYNVTGSHAQGIYLDKTDNVRIERNVFDHIGWNDSVAGAEKTKFNHAIYVQTTNRDIEIIDNIIARSSSHGIQLRPGGLMEGNILVQNAIGLMLGGDQALGDPGVITDNVVLHGSDIAADEPRGWGIDLTPGIVSAEITDNIVAHENSLSENPIAIRESNLSTTSGNAVYNWGDQSQPASDFVNAALTISDFDTHAGGNGTMDSFYNNIRAHSQRSPNPNYDVEEIRQYFKEAFSPAP</sequence>
<organism evidence="4 5">
    <name type="scientific">Microbulbifer agarilyticus</name>
    <dbReference type="NCBI Taxonomy" id="260552"/>
    <lineage>
        <taxon>Bacteria</taxon>
        <taxon>Pseudomonadati</taxon>
        <taxon>Pseudomonadota</taxon>
        <taxon>Gammaproteobacteria</taxon>
        <taxon>Cellvibrionales</taxon>
        <taxon>Microbulbiferaceae</taxon>
        <taxon>Microbulbifer</taxon>
    </lineage>
</organism>
<feature type="region of interest" description="Disordered" evidence="1">
    <location>
        <begin position="141"/>
        <end position="160"/>
    </location>
</feature>
<dbReference type="InterPro" id="IPR022409">
    <property type="entry name" value="PKD/Chitinase_dom"/>
</dbReference>
<dbReference type="SMART" id="SM00710">
    <property type="entry name" value="PbH1"/>
    <property type="match status" value="3"/>
</dbReference>
<dbReference type="InterPro" id="IPR011050">
    <property type="entry name" value="Pectin_lyase_fold/virulence"/>
</dbReference>
<dbReference type="InterPro" id="IPR000601">
    <property type="entry name" value="PKD_dom"/>
</dbReference>
<protein>
    <recommendedName>
        <fullName evidence="3">PKD domain-containing protein</fullName>
    </recommendedName>
</protein>
<dbReference type="PANTHER" id="PTHR46182:SF2">
    <property type="entry name" value="FI19480P1"/>
    <property type="match status" value="1"/>
</dbReference>
<keyword evidence="2" id="KW-0732">Signal</keyword>
<dbReference type="Proteomes" id="UP000188219">
    <property type="component" value="Chromosome"/>
</dbReference>
<name>A0A1Q2M0R4_9GAMM</name>
<dbReference type="SUPFAM" id="SSF49299">
    <property type="entry name" value="PKD domain"/>
    <property type="match status" value="2"/>
</dbReference>
<gene>
    <name evidence="4" type="ORF">Mag101_00525</name>
</gene>
<dbReference type="CDD" id="cd00146">
    <property type="entry name" value="PKD"/>
    <property type="match status" value="2"/>
</dbReference>
<dbReference type="RefSeq" id="WP_077399293.1">
    <property type="nucleotide sequence ID" value="NZ_CP019650.1"/>
</dbReference>
<dbReference type="PANTHER" id="PTHR46182">
    <property type="entry name" value="FI19480P1"/>
    <property type="match status" value="1"/>
</dbReference>
<proteinExistence type="predicted"/>
<dbReference type="InterPro" id="IPR006626">
    <property type="entry name" value="PbH1"/>
</dbReference>
<dbReference type="Pfam" id="PF13229">
    <property type="entry name" value="Beta_helix"/>
    <property type="match status" value="1"/>
</dbReference>
<evidence type="ECO:0000256" key="1">
    <source>
        <dbReference type="SAM" id="MobiDB-lite"/>
    </source>
</evidence>
<feature type="domain" description="PKD" evidence="3">
    <location>
        <begin position="130"/>
        <end position="219"/>
    </location>
</feature>
<feature type="compositionally biased region" description="Polar residues" evidence="1">
    <location>
        <begin position="42"/>
        <end position="54"/>
    </location>
</feature>
<dbReference type="InterPro" id="IPR029865">
    <property type="entry name" value="KIAA0319-like"/>
</dbReference>
<dbReference type="STRING" id="260552.Mag101_00525"/>
<dbReference type="SUPFAM" id="SSF51126">
    <property type="entry name" value="Pectin lyase-like"/>
    <property type="match status" value="1"/>
</dbReference>
<dbReference type="InterPro" id="IPR035986">
    <property type="entry name" value="PKD_dom_sf"/>
</dbReference>
<keyword evidence="5" id="KW-1185">Reference proteome</keyword>
<dbReference type="Gene3D" id="2.160.20.10">
    <property type="entry name" value="Single-stranded right-handed beta-helix, Pectin lyase-like"/>
    <property type="match status" value="1"/>
</dbReference>
<dbReference type="Pfam" id="PF22352">
    <property type="entry name" value="K319L-like_PKD"/>
    <property type="match status" value="2"/>
</dbReference>
<dbReference type="Gene3D" id="2.60.40.10">
    <property type="entry name" value="Immunoglobulins"/>
    <property type="match status" value="2"/>
</dbReference>
<accession>A0A1Q2M0R4</accession>
<dbReference type="PROSITE" id="PS50093">
    <property type="entry name" value="PKD"/>
    <property type="match status" value="1"/>
</dbReference>
<dbReference type="EMBL" id="CP019650">
    <property type="protein sequence ID" value="AQQ66301.1"/>
    <property type="molecule type" value="Genomic_DNA"/>
</dbReference>
<evidence type="ECO:0000259" key="3">
    <source>
        <dbReference type="PROSITE" id="PS50093"/>
    </source>
</evidence>
<dbReference type="KEGG" id="maga:Mag101_00525"/>
<evidence type="ECO:0000256" key="2">
    <source>
        <dbReference type="SAM" id="SignalP"/>
    </source>
</evidence>
<dbReference type="GO" id="GO:0016020">
    <property type="term" value="C:membrane"/>
    <property type="evidence" value="ECO:0007669"/>
    <property type="project" value="TreeGrafter"/>
</dbReference>
<reference evidence="4" key="1">
    <citation type="submission" date="2017-02" db="EMBL/GenBank/DDBJ databases">
        <title>Genome of Microbulbifer agarilyticus GP101.</title>
        <authorList>
            <person name="Jung J."/>
            <person name="Bae S.S."/>
            <person name="Baek K."/>
        </authorList>
    </citation>
    <scope>NUCLEOTIDE SEQUENCE [LARGE SCALE GENOMIC DNA]</scope>
    <source>
        <strain evidence="4">GP101</strain>
    </source>
</reference>
<dbReference type="OrthoDB" id="5716571at2"/>
<feature type="signal peptide" evidence="2">
    <location>
        <begin position="1"/>
        <end position="23"/>
    </location>
</feature>
<feature type="chain" id="PRO_5013021245" description="PKD domain-containing protein" evidence="2">
    <location>
        <begin position="24"/>
        <end position="657"/>
    </location>
</feature>
<feature type="region of interest" description="Disordered" evidence="1">
    <location>
        <begin position="22"/>
        <end position="68"/>
    </location>
</feature>
<evidence type="ECO:0000313" key="4">
    <source>
        <dbReference type="EMBL" id="AQQ66301.1"/>
    </source>
</evidence>
<dbReference type="SMART" id="SM00089">
    <property type="entry name" value="PKD"/>
    <property type="match status" value="2"/>
</dbReference>
<dbReference type="InterPro" id="IPR013783">
    <property type="entry name" value="Ig-like_fold"/>
</dbReference>
<evidence type="ECO:0000313" key="5">
    <source>
        <dbReference type="Proteomes" id="UP000188219"/>
    </source>
</evidence>